<dbReference type="InterPro" id="IPR036852">
    <property type="entry name" value="Peptidase_S8/S53_dom_sf"/>
</dbReference>
<evidence type="ECO:0000256" key="3">
    <source>
        <dbReference type="ARBA" id="ARBA00022801"/>
    </source>
</evidence>
<reference evidence="7" key="1">
    <citation type="submission" date="2021-02" db="EMBL/GenBank/DDBJ databases">
        <authorList>
            <person name="Nieuwenhuis M."/>
            <person name="Van De Peppel L.J.J."/>
        </authorList>
    </citation>
    <scope>NUCLEOTIDE SEQUENCE</scope>
    <source>
        <strain evidence="7">D49</strain>
    </source>
</reference>
<keyword evidence="4" id="KW-0720">Serine protease</keyword>
<evidence type="ECO:0000256" key="4">
    <source>
        <dbReference type="ARBA" id="ARBA00022825"/>
    </source>
</evidence>
<evidence type="ECO:0008006" key="9">
    <source>
        <dbReference type="Google" id="ProtNLM"/>
    </source>
</evidence>
<dbReference type="InterPro" id="IPR037045">
    <property type="entry name" value="S8pro/Inhibitor_I9_sf"/>
</dbReference>
<dbReference type="SUPFAM" id="SSF52743">
    <property type="entry name" value="Subtilisin-like"/>
    <property type="match status" value="1"/>
</dbReference>
<evidence type="ECO:0000256" key="5">
    <source>
        <dbReference type="PROSITE-ProRule" id="PRU01240"/>
    </source>
</evidence>
<dbReference type="GO" id="GO:0005615">
    <property type="term" value="C:extracellular space"/>
    <property type="evidence" value="ECO:0007669"/>
    <property type="project" value="TreeGrafter"/>
</dbReference>
<dbReference type="Gene3D" id="3.40.50.200">
    <property type="entry name" value="Peptidase S8/S53 domain"/>
    <property type="match status" value="1"/>
</dbReference>
<feature type="signal peptide" evidence="6">
    <location>
        <begin position="1"/>
        <end position="19"/>
    </location>
</feature>
<evidence type="ECO:0000256" key="2">
    <source>
        <dbReference type="ARBA" id="ARBA00022670"/>
    </source>
</evidence>
<gene>
    <name evidence="7" type="ORF">H0H81_003092</name>
</gene>
<dbReference type="Proteomes" id="UP000717328">
    <property type="component" value="Unassembled WGS sequence"/>
</dbReference>
<dbReference type="PANTHER" id="PTHR43806">
    <property type="entry name" value="PEPTIDASE S8"/>
    <property type="match status" value="1"/>
</dbReference>
<dbReference type="InterPro" id="IPR050131">
    <property type="entry name" value="Peptidase_S8_subtilisin-like"/>
</dbReference>
<keyword evidence="8" id="KW-1185">Reference proteome</keyword>
<accession>A0A9P7FVB3</accession>
<evidence type="ECO:0000256" key="6">
    <source>
        <dbReference type="SAM" id="SignalP"/>
    </source>
</evidence>
<comment type="caution">
    <text evidence="5">Lacks conserved residue(s) required for the propagation of feature annotation.</text>
</comment>
<evidence type="ECO:0000256" key="1">
    <source>
        <dbReference type="ARBA" id="ARBA00011073"/>
    </source>
</evidence>
<keyword evidence="6" id="KW-0732">Signal</keyword>
<dbReference type="Gene3D" id="3.30.70.80">
    <property type="entry name" value="Peptidase S8 propeptide/proteinase inhibitor I9"/>
    <property type="match status" value="1"/>
</dbReference>
<sequence length="200" mass="21319">MRFLSSFFATFALAAPIFASPVLVHTVQKFDGKTTGDYIVKLKDGVSTADVISQLKGARITYSDWTIMNGFSGPLDDVAITILRTSPLVEYIVEDGFMNAFGTQTQNNAPWGLARLSQSSRLTSQNTNSLSFSYTYDDSAGSGVDIYILDTGARTTHTQFGGRARRGPTFGGYSGIAAASQFGVAKAANIISVKVLGDDG</sequence>
<dbReference type="OrthoDB" id="19448at2759"/>
<proteinExistence type="inferred from homology"/>
<protein>
    <recommendedName>
        <fullName evidence="9">Subtilisin</fullName>
    </recommendedName>
</protein>
<dbReference type="AlphaFoldDB" id="A0A9P7FVB3"/>
<comment type="caution">
    <text evidence="7">The sequence shown here is derived from an EMBL/GenBank/DDBJ whole genome shotgun (WGS) entry which is preliminary data.</text>
</comment>
<reference evidence="7" key="2">
    <citation type="submission" date="2021-10" db="EMBL/GenBank/DDBJ databases">
        <title>Phylogenomics reveals ancestral predisposition of the termite-cultivated fungus Termitomyces towards a domesticated lifestyle.</title>
        <authorList>
            <person name="Auxier B."/>
            <person name="Grum-Grzhimaylo A."/>
            <person name="Cardenas M.E."/>
            <person name="Lodge J.D."/>
            <person name="Laessoe T."/>
            <person name="Pedersen O."/>
            <person name="Smith M.E."/>
            <person name="Kuyper T.W."/>
            <person name="Franco-Molano E.A."/>
            <person name="Baroni T.J."/>
            <person name="Aanen D.K."/>
        </authorList>
    </citation>
    <scope>NUCLEOTIDE SEQUENCE</scope>
    <source>
        <strain evidence="7">D49</strain>
    </source>
</reference>
<comment type="similarity">
    <text evidence="1 5">Belongs to the peptidase S8 family.</text>
</comment>
<dbReference type="PROSITE" id="PS51892">
    <property type="entry name" value="SUBTILASE"/>
    <property type="match status" value="1"/>
</dbReference>
<organism evidence="7 8">
    <name type="scientific">Sphagnurus paluster</name>
    <dbReference type="NCBI Taxonomy" id="117069"/>
    <lineage>
        <taxon>Eukaryota</taxon>
        <taxon>Fungi</taxon>
        <taxon>Dikarya</taxon>
        <taxon>Basidiomycota</taxon>
        <taxon>Agaricomycotina</taxon>
        <taxon>Agaricomycetes</taxon>
        <taxon>Agaricomycetidae</taxon>
        <taxon>Agaricales</taxon>
        <taxon>Tricholomatineae</taxon>
        <taxon>Lyophyllaceae</taxon>
        <taxon>Sphagnurus</taxon>
    </lineage>
</organism>
<evidence type="ECO:0000313" key="8">
    <source>
        <dbReference type="Proteomes" id="UP000717328"/>
    </source>
</evidence>
<dbReference type="GO" id="GO:0004252">
    <property type="term" value="F:serine-type endopeptidase activity"/>
    <property type="evidence" value="ECO:0007669"/>
    <property type="project" value="InterPro"/>
</dbReference>
<dbReference type="PANTHER" id="PTHR43806:SF11">
    <property type="entry name" value="CEREVISIN-RELATED"/>
    <property type="match status" value="1"/>
</dbReference>
<keyword evidence="3" id="KW-0378">Hydrolase</keyword>
<dbReference type="EMBL" id="JABCKI010005801">
    <property type="protein sequence ID" value="KAG5637821.1"/>
    <property type="molecule type" value="Genomic_DNA"/>
</dbReference>
<keyword evidence="2" id="KW-0645">Protease</keyword>
<evidence type="ECO:0000313" key="7">
    <source>
        <dbReference type="EMBL" id="KAG5637821.1"/>
    </source>
</evidence>
<name>A0A9P7FVB3_9AGAR</name>
<dbReference type="GO" id="GO:0006508">
    <property type="term" value="P:proteolysis"/>
    <property type="evidence" value="ECO:0007669"/>
    <property type="project" value="UniProtKB-KW"/>
</dbReference>
<feature type="chain" id="PRO_5040241616" description="Subtilisin" evidence="6">
    <location>
        <begin position="20"/>
        <end position="200"/>
    </location>
</feature>